<dbReference type="EMBL" id="CAJVPQ010017333">
    <property type="protein sequence ID" value="CAG8748141.1"/>
    <property type="molecule type" value="Genomic_DNA"/>
</dbReference>
<comment type="caution">
    <text evidence="1">The sequence shown here is derived from an EMBL/GenBank/DDBJ whole genome shotgun (WGS) entry which is preliminary data.</text>
</comment>
<gene>
    <name evidence="1" type="ORF">FCALED_LOCUS16110</name>
</gene>
<protein>
    <submittedName>
        <fullName evidence="1">6997_t:CDS:1</fullName>
    </submittedName>
</protein>
<keyword evidence="2" id="KW-1185">Reference proteome</keyword>
<evidence type="ECO:0000313" key="2">
    <source>
        <dbReference type="Proteomes" id="UP000789570"/>
    </source>
</evidence>
<sequence length="47" mass="5626">MPTGGLPEVVLQEVRSRDYWEKSYTQWGNTETWDSYFQENVQEATRL</sequence>
<feature type="non-terminal residue" evidence="1">
    <location>
        <position position="47"/>
    </location>
</feature>
<name>A0A9N9ITM4_9GLOM</name>
<reference evidence="1" key="1">
    <citation type="submission" date="2021-06" db="EMBL/GenBank/DDBJ databases">
        <authorList>
            <person name="Kallberg Y."/>
            <person name="Tangrot J."/>
            <person name="Rosling A."/>
        </authorList>
    </citation>
    <scope>NUCLEOTIDE SEQUENCE</scope>
    <source>
        <strain evidence="1">UK204</strain>
    </source>
</reference>
<evidence type="ECO:0000313" key="1">
    <source>
        <dbReference type="EMBL" id="CAG8748141.1"/>
    </source>
</evidence>
<proteinExistence type="predicted"/>
<organism evidence="1 2">
    <name type="scientific">Funneliformis caledonium</name>
    <dbReference type="NCBI Taxonomy" id="1117310"/>
    <lineage>
        <taxon>Eukaryota</taxon>
        <taxon>Fungi</taxon>
        <taxon>Fungi incertae sedis</taxon>
        <taxon>Mucoromycota</taxon>
        <taxon>Glomeromycotina</taxon>
        <taxon>Glomeromycetes</taxon>
        <taxon>Glomerales</taxon>
        <taxon>Glomeraceae</taxon>
        <taxon>Funneliformis</taxon>
    </lineage>
</organism>
<dbReference type="Proteomes" id="UP000789570">
    <property type="component" value="Unassembled WGS sequence"/>
</dbReference>
<feature type="non-terminal residue" evidence="1">
    <location>
        <position position="1"/>
    </location>
</feature>
<dbReference type="OrthoDB" id="2400734at2759"/>
<accession>A0A9N9ITM4</accession>
<dbReference type="AlphaFoldDB" id="A0A9N9ITM4"/>